<sequence length="297" mass="32892">MLRTRQGFTLIELLVVISIIALLIGILLPALGAARSTARTMSCNSNLRQIGIAHQIYGVNNNGNIVPYAKLPDDLNQSDVLWFEMLAETMMGAKRDADGNRDQFMRETFACPAFDFSRAEEYQIDFGGGTSKIGFGMNLDLHRDSIYWREAGLVGAEKFKYTSGYIPVATRLENAQGDPNYPSVNGFWKYENIPSQSNWILNGDSFEQHLKVRGDAGGSSGTGEIYFQKAQGSVDYEQLKRWESGEPDRHGSGEGNQRANYVFADGHASTLGKEEAAFTLADPLNKYQPVYDEDEGG</sequence>
<name>A0A518BUT0_9BACT</name>
<proteinExistence type="predicted"/>
<evidence type="ECO:0000313" key="3">
    <source>
        <dbReference type="Proteomes" id="UP000320386"/>
    </source>
</evidence>
<gene>
    <name evidence="2" type="ORF">Pan265_05770</name>
</gene>
<organism evidence="2 3">
    <name type="scientific">Mucisphaera calidilacus</name>
    <dbReference type="NCBI Taxonomy" id="2527982"/>
    <lineage>
        <taxon>Bacteria</taxon>
        <taxon>Pseudomonadati</taxon>
        <taxon>Planctomycetota</taxon>
        <taxon>Phycisphaerae</taxon>
        <taxon>Phycisphaerales</taxon>
        <taxon>Phycisphaeraceae</taxon>
        <taxon>Mucisphaera</taxon>
    </lineage>
</organism>
<dbReference type="Gene3D" id="3.30.700.10">
    <property type="entry name" value="Glycoprotein, Type 4 Pilin"/>
    <property type="match status" value="1"/>
</dbReference>
<dbReference type="AlphaFoldDB" id="A0A518BUT0"/>
<dbReference type="PANTHER" id="PTHR30093">
    <property type="entry name" value="GENERAL SECRETION PATHWAY PROTEIN G"/>
    <property type="match status" value="1"/>
</dbReference>
<protein>
    <recommendedName>
        <fullName evidence="1">DUF1559 domain-containing protein</fullName>
    </recommendedName>
</protein>
<dbReference type="PROSITE" id="PS00409">
    <property type="entry name" value="PROKAR_NTER_METHYL"/>
    <property type="match status" value="1"/>
</dbReference>
<dbReference type="NCBIfam" id="TIGR02532">
    <property type="entry name" value="IV_pilin_GFxxxE"/>
    <property type="match status" value="1"/>
</dbReference>
<dbReference type="SUPFAM" id="SSF54523">
    <property type="entry name" value="Pili subunits"/>
    <property type="match status" value="1"/>
</dbReference>
<keyword evidence="3" id="KW-1185">Reference proteome</keyword>
<dbReference type="PANTHER" id="PTHR30093:SF2">
    <property type="entry name" value="TYPE II SECRETION SYSTEM PROTEIN H"/>
    <property type="match status" value="1"/>
</dbReference>
<feature type="domain" description="DUF1559" evidence="1">
    <location>
        <begin position="33"/>
        <end position="58"/>
    </location>
</feature>
<dbReference type="Proteomes" id="UP000320386">
    <property type="component" value="Chromosome"/>
</dbReference>
<accession>A0A518BUT0</accession>
<dbReference type="RefSeq" id="WP_236254619.1">
    <property type="nucleotide sequence ID" value="NZ_CP036280.1"/>
</dbReference>
<dbReference type="Pfam" id="PF07963">
    <property type="entry name" value="N_methyl"/>
    <property type="match status" value="1"/>
</dbReference>
<dbReference type="EMBL" id="CP036280">
    <property type="protein sequence ID" value="QDU70742.1"/>
    <property type="molecule type" value="Genomic_DNA"/>
</dbReference>
<dbReference type="InterPro" id="IPR011453">
    <property type="entry name" value="DUF1559"/>
</dbReference>
<dbReference type="InterPro" id="IPR012902">
    <property type="entry name" value="N_methyl_site"/>
</dbReference>
<evidence type="ECO:0000259" key="1">
    <source>
        <dbReference type="Pfam" id="PF07596"/>
    </source>
</evidence>
<dbReference type="InterPro" id="IPR045584">
    <property type="entry name" value="Pilin-like"/>
</dbReference>
<dbReference type="Pfam" id="PF07596">
    <property type="entry name" value="SBP_bac_10"/>
    <property type="match status" value="1"/>
</dbReference>
<dbReference type="KEGG" id="mcad:Pan265_05770"/>
<reference evidence="2 3" key="1">
    <citation type="submission" date="2019-02" db="EMBL/GenBank/DDBJ databases">
        <title>Deep-cultivation of Planctomycetes and their phenomic and genomic characterization uncovers novel biology.</title>
        <authorList>
            <person name="Wiegand S."/>
            <person name="Jogler M."/>
            <person name="Boedeker C."/>
            <person name="Pinto D."/>
            <person name="Vollmers J."/>
            <person name="Rivas-Marin E."/>
            <person name="Kohn T."/>
            <person name="Peeters S.H."/>
            <person name="Heuer A."/>
            <person name="Rast P."/>
            <person name="Oberbeckmann S."/>
            <person name="Bunk B."/>
            <person name="Jeske O."/>
            <person name="Meyerdierks A."/>
            <person name="Storesund J.E."/>
            <person name="Kallscheuer N."/>
            <person name="Luecker S."/>
            <person name="Lage O.M."/>
            <person name="Pohl T."/>
            <person name="Merkel B.J."/>
            <person name="Hornburger P."/>
            <person name="Mueller R.-W."/>
            <person name="Bruemmer F."/>
            <person name="Labrenz M."/>
            <person name="Spormann A.M."/>
            <person name="Op den Camp H."/>
            <person name="Overmann J."/>
            <person name="Amann R."/>
            <person name="Jetten M.S.M."/>
            <person name="Mascher T."/>
            <person name="Medema M.H."/>
            <person name="Devos D.P."/>
            <person name="Kaster A.-K."/>
            <person name="Ovreas L."/>
            <person name="Rohde M."/>
            <person name="Galperin M.Y."/>
            <person name="Jogler C."/>
        </authorList>
    </citation>
    <scope>NUCLEOTIDE SEQUENCE [LARGE SCALE GENOMIC DNA]</scope>
    <source>
        <strain evidence="2 3">Pan265</strain>
    </source>
</reference>
<evidence type="ECO:0000313" key="2">
    <source>
        <dbReference type="EMBL" id="QDU70742.1"/>
    </source>
</evidence>